<gene>
    <name evidence="2" type="ORF">GKD88_08180</name>
    <name evidence="1" type="ORF">GKE08_08775</name>
</gene>
<reference evidence="3 4" key="1">
    <citation type="journal article" date="2019" name="Nat. Med.">
        <title>A library of human gut bacterial isolates paired with longitudinal multiomics data enables mechanistic microbiome research.</title>
        <authorList>
            <person name="Poyet M."/>
            <person name="Groussin M."/>
            <person name="Gibbons S.M."/>
            <person name="Avila-Pacheco J."/>
            <person name="Jiang X."/>
            <person name="Kearney S.M."/>
            <person name="Perrotta A.R."/>
            <person name="Berdy B."/>
            <person name="Zhao S."/>
            <person name="Lieberman T.D."/>
            <person name="Swanson P.K."/>
            <person name="Smith M."/>
            <person name="Roesemann S."/>
            <person name="Alexander J.E."/>
            <person name="Rich S.A."/>
            <person name="Livny J."/>
            <person name="Vlamakis H."/>
            <person name="Clish C."/>
            <person name="Bullock K."/>
            <person name="Deik A."/>
            <person name="Scott J."/>
            <person name="Pierce K.A."/>
            <person name="Xavier R.J."/>
            <person name="Alm E.J."/>
        </authorList>
    </citation>
    <scope>NUCLEOTIDE SEQUENCE [LARGE SCALE GENOMIC DNA]</scope>
    <source>
        <strain evidence="1 3">BIOML-A4</strain>
        <strain evidence="2 4">BIOML-A5</strain>
    </source>
</reference>
<evidence type="ECO:0008006" key="5">
    <source>
        <dbReference type="Google" id="ProtNLM"/>
    </source>
</evidence>
<evidence type="ECO:0000313" key="1">
    <source>
        <dbReference type="EMBL" id="MSA89420.1"/>
    </source>
</evidence>
<sequence length="288" mass="33360">MTLVHLNVRSWCLNTNTDIAIILPSIKQGEDVKTFYQSSKKYPVLWLLHGTLGCYNDYLRRTNIELYATENDLIVVMPSAMNSNYSNWSQVIPPFNMFDYLTEELMPLIYGWFPASDKREDNFICGLSMGARGGASKFGFNYPERFAGVACMSGVPSDIREILKNPNHPMYEREKMTIDQAGGLEKFLNSYENVWDKVADVAKLENPPQFYFCCGTQDGVYPNYLHFKEYAQSVGLKATFDEREGYAHEWRFWELEIQEILKFFGFDKGIVHGQYDPREEVKMEGRLI</sequence>
<name>A0A6N7S717_9FIRM</name>
<dbReference type="Proteomes" id="UP000480929">
    <property type="component" value="Unassembled WGS sequence"/>
</dbReference>
<dbReference type="EMBL" id="WKPI01000011">
    <property type="protein sequence ID" value="MSC33098.1"/>
    <property type="molecule type" value="Genomic_DNA"/>
</dbReference>
<dbReference type="Pfam" id="PF00756">
    <property type="entry name" value="Esterase"/>
    <property type="match status" value="1"/>
</dbReference>
<dbReference type="InterPro" id="IPR029058">
    <property type="entry name" value="AB_hydrolase_fold"/>
</dbReference>
<dbReference type="InterPro" id="IPR000801">
    <property type="entry name" value="Esterase-like"/>
</dbReference>
<dbReference type="InterPro" id="IPR050583">
    <property type="entry name" value="Mycobacterial_A85_antigen"/>
</dbReference>
<evidence type="ECO:0000313" key="4">
    <source>
        <dbReference type="Proteomes" id="UP000480929"/>
    </source>
</evidence>
<dbReference type="OrthoDB" id="9803578at2"/>
<dbReference type="SUPFAM" id="SSF53474">
    <property type="entry name" value="alpha/beta-Hydrolases"/>
    <property type="match status" value="1"/>
</dbReference>
<dbReference type="Gene3D" id="3.40.50.1820">
    <property type="entry name" value="alpha/beta hydrolase"/>
    <property type="match status" value="1"/>
</dbReference>
<protein>
    <recommendedName>
        <fullName evidence="5">Esterase family protein</fullName>
    </recommendedName>
</protein>
<dbReference type="AlphaFoldDB" id="A0A6N7S717"/>
<dbReference type="EMBL" id="WKPJ01000010">
    <property type="protein sequence ID" value="MSA89420.1"/>
    <property type="molecule type" value="Genomic_DNA"/>
</dbReference>
<keyword evidence="4" id="KW-1185">Reference proteome</keyword>
<organism evidence="1 3">
    <name type="scientific">Holdemania massiliensis</name>
    <dbReference type="NCBI Taxonomy" id="1468449"/>
    <lineage>
        <taxon>Bacteria</taxon>
        <taxon>Bacillati</taxon>
        <taxon>Bacillota</taxon>
        <taxon>Erysipelotrichia</taxon>
        <taxon>Erysipelotrichales</taxon>
        <taxon>Erysipelotrichaceae</taxon>
        <taxon>Holdemania</taxon>
    </lineage>
</organism>
<accession>A0A6N7S717</accession>
<comment type="caution">
    <text evidence="1">The sequence shown here is derived from an EMBL/GenBank/DDBJ whole genome shotgun (WGS) entry which is preliminary data.</text>
</comment>
<dbReference type="GO" id="GO:0016747">
    <property type="term" value="F:acyltransferase activity, transferring groups other than amino-acyl groups"/>
    <property type="evidence" value="ECO:0007669"/>
    <property type="project" value="TreeGrafter"/>
</dbReference>
<evidence type="ECO:0000313" key="2">
    <source>
        <dbReference type="EMBL" id="MSC33098.1"/>
    </source>
</evidence>
<dbReference type="RefSeq" id="WP_154238705.1">
    <property type="nucleotide sequence ID" value="NZ_CAUFAO010000010.1"/>
</dbReference>
<dbReference type="PANTHER" id="PTHR48098:SF1">
    <property type="entry name" value="DIACYLGLYCEROL ACYLTRANSFERASE_MYCOLYLTRANSFERASE AG85A"/>
    <property type="match status" value="1"/>
</dbReference>
<proteinExistence type="predicted"/>
<evidence type="ECO:0000313" key="3">
    <source>
        <dbReference type="Proteomes" id="UP000433575"/>
    </source>
</evidence>
<dbReference type="Proteomes" id="UP000433575">
    <property type="component" value="Unassembled WGS sequence"/>
</dbReference>
<dbReference type="PANTHER" id="PTHR48098">
    <property type="entry name" value="ENTEROCHELIN ESTERASE-RELATED"/>
    <property type="match status" value="1"/>
</dbReference>